<organism evidence="2">
    <name type="scientific">marine sediment metagenome</name>
    <dbReference type="NCBI Taxonomy" id="412755"/>
    <lineage>
        <taxon>unclassified sequences</taxon>
        <taxon>metagenomes</taxon>
        <taxon>ecological metagenomes</taxon>
    </lineage>
</organism>
<dbReference type="EMBL" id="LAZR01012255">
    <property type="protein sequence ID" value="KKM27798.1"/>
    <property type="molecule type" value="Genomic_DNA"/>
</dbReference>
<gene>
    <name evidence="2" type="ORF">LCGC14_1571160</name>
</gene>
<dbReference type="Gene3D" id="3.30.428.10">
    <property type="entry name" value="HIT-like"/>
    <property type="match status" value="1"/>
</dbReference>
<reference evidence="2" key="1">
    <citation type="journal article" date="2015" name="Nature">
        <title>Complex archaea that bridge the gap between prokaryotes and eukaryotes.</title>
        <authorList>
            <person name="Spang A."/>
            <person name="Saw J.H."/>
            <person name="Jorgensen S.L."/>
            <person name="Zaremba-Niedzwiedzka K."/>
            <person name="Martijn J."/>
            <person name="Lind A.E."/>
            <person name="van Eijk R."/>
            <person name="Schleper C."/>
            <person name="Guy L."/>
            <person name="Ettema T.J."/>
        </authorList>
    </citation>
    <scope>NUCLEOTIDE SEQUENCE</scope>
</reference>
<dbReference type="InterPro" id="IPR036265">
    <property type="entry name" value="HIT-like_sf"/>
</dbReference>
<dbReference type="SUPFAM" id="SSF54197">
    <property type="entry name" value="HIT-like"/>
    <property type="match status" value="1"/>
</dbReference>
<sequence length="115" mass="13209">MVPEHSHAGVAVFYDDYPVTEGHMIIVPMQNEERFLNYCFTRALKIGNEKVAAREWASFNIGYNEGKEAGRTVDWPHLHLIPRREGDVKDPTGGVRAVIPNRQNYKKSKHYKKGK</sequence>
<evidence type="ECO:0000313" key="2">
    <source>
        <dbReference type="EMBL" id="KKM27798.1"/>
    </source>
</evidence>
<dbReference type="PANTHER" id="PTHR42997">
    <property type="entry name" value="HIT FAMILY HYDROLASE"/>
    <property type="match status" value="1"/>
</dbReference>
<dbReference type="AlphaFoldDB" id="A0A0F9L0U0"/>
<dbReference type="GO" id="GO:0003824">
    <property type="term" value="F:catalytic activity"/>
    <property type="evidence" value="ECO:0007669"/>
    <property type="project" value="InterPro"/>
</dbReference>
<dbReference type="Pfam" id="PF01230">
    <property type="entry name" value="HIT"/>
    <property type="match status" value="1"/>
</dbReference>
<dbReference type="InterPro" id="IPR011146">
    <property type="entry name" value="HIT-like"/>
</dbReference>
<name>A0A0F9L0U0_9ZZZZ</name>
<dbReference type="PANTHER" id="PTHR42997:SF1">
    <property type="entry name" value="AP-4-A PHOSPHORYLASE"/>
    <property type="match status" value="1"/>
</dbReference>
<proteinExistence type="predicted"/>
<comment type="caution">
    <text evidence="2">The sequence shown here is derived from an EMBL/GenBank/DDBJ whole genome shotgun (WGS) entry which is preliminary data.</text>
</comment>
<dbReference type="InterPro" id="IPR052908">
    <property type="entry name" value="AP-4-A_phosphorylase"/>
</dbReference>
<evidence type="ECO:0000259" key="1">
    <source>
        <dbReference type="PROSITE" id="PS51084"/>
    </source>
</evidence>
<feature type="domain" description="HIT" evidence="1">
    <location>
        <begin position="1"/>
        <end position="90"/>
    </location>
</feature>
<dbReference type="PROSITE" id="PS51084">
    <property type="entry name" value="HIT_2"/>
    <property type="match status" value="1"/>
</dbReference>
<accession>A0A0F9L0U0</accession>
<protein>
    <recommendedName>
        <fullName evidence="1">HIT domain-containing protein</fullName>
    </recommendedName>
</protein>